<dbReference type="Pfam" id="PF08241">
    <property type="entry name" value="Methyltransf_11"/>
    <property type="match status" value="1"/>
</dbReference>
<dbReference type="SUPFAM" id="SSF53335">
    <property type="entry name" value="S-adenosyl-L-methionine-dependent methyltransferases"/>
    <property type="match status" value="1"/>
</dbReference>
<dbReference type="PANTHER" id="PTHR42912:SF93">
    <property type="entry name" value="N6-ADENOSINE-METHYLTRANSFERASE TMT1A"/>
    <property type="match status" value="1"/>
</dbReference>
<evidence type="ECO:0000259" key="1">
    <source>
        <dbReference type="Pfam" id="PF08241"/>
    </source>
</evidence>
<name>A0A7U3YLX0_DESPD</name>
<dbReference type="EMBL" id="CP002364">
    <property type="protein sequence ID" value="ADW17785.1"/>
    <property type="molecule type" value="Genomic_DNA"/>
</dbReference>
<proteinExistence type="predicted"/>
<dbReference type="PROSITE" id="PS00626">
    <property type="entry name" value="RCC1_2"/>
    <property type="match status" value="1"/>
</dbReference>
<dbReference type="Gene3D" id="3.40.50.150">
    <property type="entry name" value="Vaccinia Virus protein VP39"/>
    <property type="match status" value="1"/>
</dbReference>
<evidence type="ECO:0000313" key="3">
    <source>
        <dbReference type="Proteomes" id="UP000006365"/>
    </source>
</evidence>
<dbReference type="InterPro" id="IPR050508">
    <property type="entry name" value="Methyltransf_Superfamily"/>
</dbReference>
<sequence length="248" mass="26093">MNAIRSCPASPSVPLYEQEPLSALTGGTLRPGGLELTRELLGFCRLPPGARVLDIGCGPGHSLALMADEFALDASGLDPSAFMLDKAALRAPAATLHQGTAAALPCADAAFDAVLCECALSLTDNPQASLKEMHRVLRPGGSLLLTDIYCKHSQRPQLPPLKSCIAQALPLETITSGLHQAGFSLALLRDRSDLLKQLAGQIIFSHGSLEQFWSLFMDTTAARTTACALATAPLGYYALIADKGAFHG</sequence>
<keyword evidence="2" id="KW-0489">Methyltransferase</keyword>
<organism evidence="2 3">
    <name type="scientific">Desulfobulbus propionicus (strain ATCC 33891 / DSM 2032 / VKM B-1956 / 1pr3)</name>
    <dbReference type="NCBI Taxonomy" id="577650"/>
    <lineage>
        <taxon>Bacteria</taxon>
        <taxon>Pseudomonadati</taxon>
        <taxon>Thermodesulfobacteriota</taxon>
        <taxon>Desulfobulbia</taxon>
        <taxon>Desulfobulbales</taxon>
        <taxon>Desulfobulbaceae</taxon>
        <taxon>Desulfobulbus</taxon>
    </lineage>
</organism>
<dbReference type="PANTHER" id="PTHR42912">
    <property type="entry name" value="METHYLTRANSFERASE"/>
    <property type="match status" value="1"/>
</dbReference>
<dbReference type="GO" id="GO:0008757">
    <property type="term" value="F:S-adenosylmethionine-dependent methyltransferase activity"/>
    <property type="evidence" value="ECO:0007669"/>
    <property type="project" value="InterPro"/>
</dbReference>
<dbReference type="Proteomes" id="UP000006365">
    <property type="component" value="Chromosome"/>
</dbReference>
<dbReference type="CDD" id="cd02440">
    <property type="entry name" value="AdoMet_MTases"/>
    <property type="match status" value="1"/>
</dbReference>
<dbReference type="GO" id="GO:0032259">
    <property type="term" value="P:methylation"/>
    <property type="evidence" value="ECO:0007669"/>
    <property type="project" value="UniProtKB-KW"/>
</dbReference>
<protein>
    <submittedName>
        <fullName evidence="2">Methyltransferase type 11</fullName>
    </submittedName>
</protein>
<keyword evidence="3" id="KW-1185">Reference proteome</keyword>
<feature type="domain" description="Methyltransferase type 11" evidence="1">
    <location>
        <begin position="53"/>
        <end position="144"/>
    </location>
</feature>
<gene>
    <name evidence="2" type="ordered locus">Despr_1633</name>
</gene>
<dbReference type="InterPro" id="IPR029063">
    <property type="entry name" value="SAM-dependent_MTases_sf"/>
</dbReference>
<reference evidence="2 3" key="1">
    <citation type="journal article" date="2011" name="Stand. Genomic Sci.">
        <title>Complete genome sequence of Desulfobulbus propionicus type strain (1pr3).</title>
        <authorList>
            <person name="Pagani I."/>
            <person name="Lapidus A."/>
            <person name="Nolan M."/>
            <person name="Lucas S."/>
            <person name="Hammon N."/>
            <person name="Deshpande S."/>
            <person name="Cheng J.F."/>
            <person name="Chertkov O."/>
            <person name="Davenport K."/>
            <person name="Tapia R."/>
            <person name="Han C."/>
            <person name="Goodwin L."/>
            <person name="Pitluck S."/>
            <person name="Liolios K."/>
            <person name="Mavromatis K."/>
            <person name="Ivanova N."/>
            <person name="Mikhailova N."/>
            <person name="Pati A."/>
            <person name="Chen A."/>
            <person name="Palaniappan K."/>
            <person name="Land M."/>
            <person name="Hauser L."/>
            <person name="Chang Y.J."/>
            <person name="Jeffries C.D."/>
            <person name="Detter J.C."/>
            <person name="Brambilla E."/>
            <person name="Kannan K.P."/>
            <person name="Djao O.D."/>
            <person name="Rohde M."/>
            <person name="Pukall R."/>
            <person name="Spring S."/>
            <person name="Goker M."/>
            <person name="Sikorski J."/>
            <person name="Woyke T."/>
            <person name="Bristow J."/>
            <person name="Eisen J.A."/>
            <person name="Markowitz V."/>
            <person name="Hugenholtz P."/>
            <person name="Kyrpides N.C."/>
            <person name="Klenk H.P."/>
        </authorList>
    </citation>
    <scope>NUCLEOTIDE SEQUENCE [LARGE SCALE GENOMIC DNA]</scope>
    <source>
        <strain evidence="3">ATCC 33891 / DSM 2032 / 1pr3</strain>
    </source>
</reference>
<dbReference type="NCBIfam" id="NF045667">
    <property type="entry name" value="MTase_DVU1556"/>
    <property type="match status" value="1"/>
</dbReference>
<dbReference type="InterPro" id="IPR013216">
    <property type="entry name" value="Methyltransf_11"/>
</dbReference>
<evidence type="ECO:0000313" key="2">
    <source>
        <dbReference type="EMBL" id="ADW17785.1"/>
    </source>
</evidence>
<dbReference type="AlphaFoldDB" id="A0A7U3YLX0"/>
<dbReference type="RefSeq" id="WP_015724326.1">
    <property type="nucleotide sequence ID" value="NC_014972.1"/>
</dbReference>
<dbReference type="InterPro" id="IPR000408">
    <property type="entry name" value="Reg_chr_condens"/>
</dbReference>
<keyword evidence="2" id="KW-0808">Transferase</keyword>
<dbReference type="KEGG" id="dpr:Despr_1633"/>
<accession>A0A7U3YLX0</accession>